<feature type="transmembrane region" description="Helical" evidence="6">
    <location>
        <begin position="427"/>
        <end position="446"/>
    </location>
</feature>
<proteinExistence type="inferred from homology"/>
<feature type="transmembrane region" description="Helical" evidence="6">
    <location>
        <begin position="293"/>
        <end position="314"/>
    </location>
</feature>
<feature type="transmembrane region" description="Helical" evidence="6">
    <location>
        <begin position="452"/>
        <end position="475"/>
    </location>
</feature>
<sequence length="512" mass="56630">MNMDSNGMKKGTKISRDLLPVTLAEKNAGTLGYFNVWIGIGIIIATFAVGGEAAYYCNLKQIAVAAVIGTFFLGCFFCISSDIGVEHGISFPIYVAAILGKRGTILPNVLRSIYGPIWFGVQSYFGAMTINQIVVIFTGYDNWKLWFIIFVIVQVVNTACGFGAMEKVANIAAPTIILIGIYLVFRLLHMAELNGIDAWNSVYADTGSKIACGNANALLYIMMLGLNYWADNACEVETWSRYVKTDKGEKSLFKRNKRAIPGYLIALPLASGFMIFLGALSTFVTGNYNPIEAVSAITENPIVLTFLLVMIVMAQYHNTSRQKAESSGWKTPLTMVNECSVQPDAQWSVHYCTFKSKMPYWMRVCVCGFIGAVIQPWILIDHIGVFLTVTGSLWSTMYGMTIVDFFFIRKHKINVPDLYKENGGQYAYAKGFNPAGMISFVIGLAACILLPSIAFFAGSVVSGISYYALMHVWILKKYPQKELGIEQDRYSGISGGREWIYDDETNSVKSSI</sequence>
<evidence type="ECO:0000256" key="4">
    <source>
        <dbReference type="ARBA" id="ARBA00022989"/>
    </source>
</evidence>
<evidence type="ECO:0000256" key="6">
    <source>
        <dbReference type="SAM" id="Phobius"/>
    </source>
</evidence>
<dbReference type="GO" id="GO:0015205">
    <property type="term" value="F:nucleobase transmembrane transporter activity"/>
    <property type="evidence" value="ECO:0007669"/>
    <property type="project" value="TreeGrafter"/>
</dbReference>
<name>A0AAE4AK67_9FIRM</name>
<evidence type="ECO:0000313" key="7">
    <source>
        <dbReference type="EMBL" id="MDQ0151675.1"/>
    </source>
</evidence>
<feature type="transmembrane region" description="Helical" evidence="6">
    <location>
        <begin position="116"/>
        <end position="138"/>
    </location>
</feature>
<evidence type="ECO:0000256" key="3">
    <source>
        <dbReference type="ARBA" id="ARBA00022692"/>
    </source>
</evidence>
<dbReference type="EMBL" id="JAUSTO010000002">
    <property type="protein sequence ID" value="MDQ0151675.1"/>
    <property type="molecule type" value="Genomic_DNA"/>
</dbReference>
<comment type="subcellular location">
    <subcellularLocation>
        <location evidence="1">Membrane</location>
        <topology evidence="1">Multi-pass membrane protein</topology>
    </subcellularLocation>
</comment>
<dbReference type="Pfam" id="PF02133">
    <property type="entry name" value="Transp_cyt_pur"/>
    <property type="match status" value="1"/>
</dbReference>
<dbReference type="Gene3D" id="1.10.4160.10">
    <property type="entry name" value="Hydantoin permease"/>
    <property type="match status" value="1"/>
</dbReference>
<dbReference type="GO" id="GO:0005886">
    <property type="term" value="C:plasma membrane"/>
    <property type="evidence" value="ECO:0007669"/>
    <property type="project" value="TreeGrafter"/>
</dbReference>
<feature type="transmembrane region" description="Helical" evidence="6">
    <location>
        <begin position="385"/>
        <end position="407"/>
    </location>
</feature>
<feature type="transmembrane region" description="Helical" evidence="6">
    <location>
        <begin position="171"/>
        <end position="188"/>
    </location>
</feature>
<feature type="transmembrane region" description="Helical" evidence="6">
    <location>
        <begin position="260"/>
        <end position="281"/>
    </location>
</feature>
<keyword evidence="4 6" id="KW-1133">Transmembrane helix</keyword>
<keyword evidence="3 6" id="KW-0812">Transmembrane</keyword>
<accession>A0AAE4AK67</accession>
<comment type="caution">
    <text evidence="7">The sequence shown here is derived from an EMBL/GenBank/DDBJ whole genome shotgun (WGS) entry which is preliminary data.</text>
</comment>
<dbReference type="PANTHER" id="PTHR30618:SF0">
    <property type="entry name" value="PURINE-URACIL PERMEASE NCS1"/>
    <property type="match status" value="1"/>
</dbReference>
<evidence type="ECO:0000313" key="8">
    <source>
        <dbReference type="Proteomes" id="UP001241537"/>
    </source>
</evidence>
<evidence type="ECO:0000256" key="1">
    <source>
        <dbReference type="ARBA" id="ARBA00004141"/>
    </source>
</evidence>
<feature type="transmembrane region" description="Helical" evidence="6">
    <location>
        <begin position="360"/>
        <end position="379"/>
    </location>
</feature>
<organism evidence="7 8">
    <name type="scientific">Moryella indoligenes</name>
    <dbReference type="NCBI Taxonomy" id="371674"/>
    <lineage>
        <taxon>Bacteria</taxon>
        <taxon>Bacillati</taxon>
        <taxon>Bacillota</taxon>
        <taxon>Clostridia</taxon>
        <taxon>Lachnospirales</taxon>
        <taxon>Lachnospiraceae</taxon>
        <taxon>Moryella</taxon>
    </lineage>
</organism>
<dbReference type="PANTHER" id="PTHR30618">
    <property type="entry name" value="NCS1 FAMILY PURINE/PYRIMIDINE TRANSPORTER"/>
    <property type="match status" value="1"/>
</dbReference>
<protein>
    <submittedName>
        <fullName evidence="7">NCS1 family nucleobase:cation symporter-1</fullName>
    </submittedName>
</protein>
<feature type="transmembrane region" description="Helical" evidence="6">
    <location>
        <begin position="145"/>
        <end position="165"/>
    </location>
</feature>
<comment type="similarity">
    <text evidence="2">Belongs to the purine-cytosine permease (2.A.39) family.</text>
</comment>
<feature type="transmembrane region" description="Helical" evidence="6">
    <location>
        <begin position="36"/>
        <end position="56"/>
    </location>
</feature>
<dbReference type="InterPro" id="IPR001248">
    <property type="entry name" value="Pur-cyt_permease"/>
</dbReference>
<dbReference type="Proteomes" id="UP001241537">
    <property type="component" value="Unassembled WGS sequence"/>
</dbReference>
<dbReference type="AlphaFoldDB" id="A0AAE4AK67"/>
<dbReference type="InterPro" id="IPR045225">
    <property type="entry name" value="Uracil/uridine/allantoin_perm"/>
</dbReference>
<keyword evidence="5 6" id="KW-0472">Membrane</keyword>
<dbReference type="RefSeq" id="WP_307252402.1">
    <property type="nucleotide sequence ID" value="NZ_JAUSTO010000002.1"/>
</dbReference>
<gene>
    <name evidence="7" type="ORF">J2S20_000355</name>
</gene>
<reference evidence="7" key="1">
    <citation type="submission" date="2023-07" db="EMBL/GenBank/DDBJ databases">
        <title>Genomic Encyclopedia of Type Strains, Phase IV (KMG-IV): sequencing the most valuable type-strain genomes for metagenomic binning, comparative biology and taxonomic classification.</title>
        <authorList>
            <person name="Goeker M."/>
        </authorList>
    </citation>
    <scope>NUCLEOTIDE SEQUENCE</scope>
    <source>
        <strain evidence="7">DSM 19659</strain>
    </source>
</reference>
<evidence type="ECO:0000256" key="5">
    <source>
        <dbReference type="ARBA" id="ARBA00023136"/>
    </source>
</evidence>
<evidence type="ECO:0000256" key="2">
    <source>
        <dbReference type="ARBA" id="ARBA00008974"/>
    </source>
</evidence>
<keyword evidence="8" id="KW-1185">Reference proteome</keyword>
<feature type="transmembrane region" description="Helical" evidence="6">
    <location>
        <begin position="62"/>
        <end position="79"/>
    </location>
</feature>